<comment type="caution">
    <text evidence="3">The sequence shown here is derived from an EMBL/GenBank/DDBJ whole genome shotgun (WGS) entry which is preliminary data.</text>
</comment>
<keyword evidence="4" id="KW-1185">Reference proteome</keyword>
<dbReference type="PROSITE" id="PS50887">
    <property type="entry name" value="GGDEF"/>
    <property type="match status" value="1"/>
</dbReference>
<proteinExistence type="predicted"/>
<dbReference type="Gene3D" id="3.30.70.270">
    <property type="match status" value="1"/>
</dbReference>
<dbReference type="Proteomes" id="UP000293638">
    <property type="component" value="Unassembled WGS sequence"/>
</dbReference>
<evidence type="ECO:0000259" key="2">
    <source>
        <dbReference type="PROSITE" id="PS50887"/>
    </source>
</evidence>
<evidence type="ECO:0000313" key="4">
    <source>
        <dbReference type="Proteomes" id="UP000293638"/>
    </source>
</evidence>
<dbReference type="InterPro" id="IPR043128">
    <property type="entry name" value="Rev_trsase/Diguanyl_cyclase"/>
</dbReference>
<evidence type="ECO:0000259" key="1">
    <source>
        <dbReference type="PROSITE" id="PS50112"/>
    </source>
</evidence>
<name>A0A4Q7NSP7_9ACTN</name>
<dbReference type="PANTHER" id="PTHR44757">
    <property type="entry name" value="DIGUANYLATE CYCLASE DGCP"/>
    <property type="match status" value="1"/>
</dbReference>
<dbReference type="AlphaFoldDB" id="A0A4Q7NSP7"/>
<dbReference type="CDD" id="cd01949">
    <property type="entry name" value="GGDEF"/>
    <property type="match status" value="1"/>
</dbReference>
<dbReference type="SMART" id="SM00267">
    <property type="entry name" value="GGDEF"/>
    <property type="match status" value="1"/>
</dbReference>
<dbReference type="NCBIfam" id="TIGR00254">
    <property type="entry name" value="GGDEF"/>
    <property type="match status" value="1"/>
</dbReference>
<gene>
    <name evidence="3" type="ORF">EV189_1949</name>
</gene>
<dbReference type="PANTHER" id="PTHR44757:SF2">
    <property type="entry name" value="BIOFILM ARCHITECTURE MAINTENANCE PROTEIN MBAA"/>
    <property type="match status" value="1"/>
</dbReference>
<sequence>MASCPGAAVRAVRAPGRRRWRSVAQVPVHTGSLDAAALEHAGALVVVLDDTGRVLRMNATARAAQGWTEGDVLGRYAWEVYASEDDRAEAERSIRAALEAASGGMRESAFLTVEGDRQRVSWIDSVLRSPEGEPRFLVCVGIDVTEQRQREAQLRQLAETDALTGLLNRVSFDAALSDALDAGTGLGAGLLFCDLDGFKAINDTHGHAAGDALLAEVARRLRTLVRASDVVARLGGDEFVVLCLGAGRPEVKALATRVEAAVRRPFAVSGLLLRVGVSVGATVGTPGETPEEVLGTADKQMYAVKAARRARGESGVRHGSLSA</sequence>
<dbReference type="Gene3D" id="3.30.450.20">
    <property type="entry name" value="PAS domain"/>
    <property type="match status" value="1"/>
</dbReference>
<dbReference type="Pfam" id="PF00990">
    <property type="entry name" value="GGDEF"/>
    <property type="match status" value="1"/>
</dbReference>
<dbReference type="InterPro" id="IPR052155">
    <property type="entry name" value="Biofilm_reg_signaling"/>
</dbReference>
<dbReference type="InterPro" id="IPR029787">
    <property type="entry name" value="Nucleotide_cyclase"/>
</dbReference>
<dbReference type="SUPFAM" id="SSF55785">
    <property type="entry name" value="PYP-like sensor domain (PAS domain)"/>
    <property type="match status" value="1"/>
</dbReference>
<dbReference type="InterPro" id="IPR035965">
    <property type="entry name" value="PAS-like_dom_sf"/>
</dbReference>
<feature type="domain" description="PAS" evidence="1">
    <location>
        <begin position="37"/>
        <end position="101"/>
    </location>
</feature>
<dbReference type="CDD" id="cd00130">
    <property type="entry name" value="PAS"/>
    <property type="match status" value="1"/>
</dbReference>
<feature type="domain" description="GGDEF" evidence="2">
    <location>
        <begin position="186"/>
        <end position="319"/>
    </location>
</feature>
<reference evidence="3 4" key="1">
    <citation type="submission" date="2019-02" db="EMBL/GenBank/DDBJ databases">
        <title>Genomic Encyclopedia of Type Strains, Phase IV (KMG-IV): sequencing the most valuable type-strain genomes for metagenomic binning, comparative biology and taxonomic classification.</title>
        <authorList>
            <person name="Goeker M."/>
        </authorList>
    </citation>
    <scope>NUCLEOTIDE SEQUENCE [LARGE SCALE GENOMIC DNA]</scope>
    <source>
        <strain evidence="3 4">DSM 45622</strain>
    </source>
</reference>
<dbReference type="SMART" id="SM00091">
    <property type="entry name" value="PAS"/>
    <property type="match status" value="1"/>
</dbReference>
<dbReference type="InterPro" id="IPR000160">
    <property type="entry name" value="GGDEF_dom"/>
</dbReference>
<dbReference type="NCBIfam" id="TIGR00229">
    <property type="entry name" value="sensory_box"/>
    <property type="match status" value="1"/>
</dbReference>
<dbReference type="PROSITE" id="PS50112">
    <property type="entry name" value="PAS"/>
    <property type="match status" value="1"/>
</dbReference>
<dbReference type="SUPFAM" id="SSF55073">
    <property type="entry name" value="Nucleotide cyclase"/>
    <property type="match status" value="1"/>
</dbReference>
<dbReference type="InterPro" id="IPR000014">
    <property type="entry name" value="PAS"/>
</dbReference>
<evidence type="ECO:0000313" key="3">
    <source>
        <dbReference type="EMBL" id="RZS90166.1"/>
    </source>
</evidence>
<dbReference type="InterPro" id="IPR013656">
    <property type="entry name" value="PAS_4"/>
</dbReference>
<dbReference type="EMBL" id="SGXD01000002">
    <property type="protein sequence ID" value="RZS90166.1"/>
    <property type="molecule type" value="Genomic_DNA"/>
</dbReference>
<protein>
    <submittedName>
        <fullName evidence="3">Cyclic di-GMP phosphodiesterase Gmr</fullName>
    </submittedName>
</protein>
<accession>A0A4Q7NSP7</accession>
<dbReference type="Pfam" id="PF08448">
    <property type="entry name" value="PAS_4"/>
    <property type="match status" value="1"/>
</dbReference>
<organism evidence="3 4">
    <name type="scientific">Motilibacter rhizosphaerae</name>
    <dbReference type="NCBI Taxonomy" id="598652"/>
    <lineage>
        <taxon>Bacteria</taxon>
        <taxon>Bacillati</taxon>
        <taxon>Actinomycetota</taxon>
        <taxon>Actinomycetes</taxon>
        <taxon>Motilibacterales</taxon>
        <taxon>Motilibacteraceae</taxon>
        <taxon>Motilibacter</taxon>
    </lineage>
</organism>